<dbReference type="Proteomes" id="UP001311232">
    <property type="component" value="Unassembled WGS sequence"/>
</dbReference>
<sequence length="107" mass="12740">MHSSEKRKTYFCTSCNQAVRTQIELDAHTRRHANQEAVFTCSLCLENKAENRRFRGSRLDLRKHLEKQHKSIIPNCNICKKRFKTLVRYLDDQFRHVGVSPYVRSMK</sequence>
<evidence type="ECO:0000313" key="3">
    <source>
        <dbReference type="EMBL" id="KAK5610872.1"/>
    </source>
</evidence>
<dbReference type="InterPro" id="IPR013087">
    <property type="entry name" value="Znf_C2H2_type"/>
</dbReference>
<dbReference type="Gene3D" id="3.30.160.60">
    <property type="entry name" value="Classic Zinc Finger"/>
    <property type="match status" value="1"/>
</dbReference>
<dbReference type="EMBL" id="JAHHUM010001520">
    <property type="protein sequence ID" value="KAK5610872.1"/>
    <property type="molecule type" value="Genomic_DNA"/>
</dbReference>
<accession>A0AAV9RPC3</accession>
<keyword evidence="1" id="KW-0863">Zinc-finger</keyword>
<proteinExistence type="predicted"/>
<keyword evidence="1" id="KW-0862">Zinc</keyword>
<comment type="caution">
    <text evidence="3">The sequence shown here is derived from an EMBL/GenBank/DDBJ whole genome shotgun (WGS) entry which is preliminary data.</text>
</comment>
<feature type="domain" description="C2H2-type" evidence="2">
    <location>
        <begin position="10"/>
        <end position="37"/>
    </location>
</feature>
<dbReference type="SUPFAM" id="SSF57667">
    <property type="entry name" value="beta-beta-alpha zinc fingers"/>
    <property type="match status" value="1"/>
</dbReference>
<keyword evidence="4" id="KW-1185">Reference proteome</keyword>
<organism evidence="3 4">
    <name type="scientific">Crenichthys baileyi</name>
    <name type="common">White River springfish</name>
    <dbReference type="NCBI Taxonomy" id="28760"/>
    <lineage>
        <taxon>Eukaryota</taxon>
        <taxon>Metazoa</taxon>
        <taxon>Chordata</taxon>
        <taxon>Craniata</taxon>
        <taxon>Vertebrata</taxon>
        <taxon>Euteleostomi</taxon>
        <taxon>Actinopterygii</taxon>
        <taxon>Neopterygii</taxon>
        <taxon>Teleostei</taxon>
        <taxon>Neoteleostei</taxon>
        <taxon>Acanthomorphata</taxon>
        <taxon>Ovalentaria</taxon>
        <taxon>Atherinomorphae</taxon>
        <taxon>Cyprinodontiformes</taxon>
        <taxon>Goodeidae</taxon>
        <taxon>Crenichthys</taxon>
    </lineage>
</organism>
<evidence type="ECO:0000259" key="2">
    <source>
        <dbReference type="PROSITE" id="PS50157"/>
    </source>
</evidence>
<dbReference type="AlphaFoldDB" id="A0AAV9RPC3"/>
<evidence type="ECO:0000256" key="1">
    <source>
        <dbReference type="PROSITE-ProRule" id="PRU00042"/>
    </source>
</evidence>
<dbReference type="PROSITE" id="PS50157">
    <property type="entry name" value="ZINC_FINGER_C2H2_2"/>
    <property type="match status" value="1"/>
</dbReference>
<protein>
    <recommendedName>
        <fullName evidence="2">C2H2-type domain-containing protein</fullName>
    </recommendedName>
</protein>
<reference evidence="3 4" key="1">
    <citation type="submission" date="2021-06" db="EMBL/GenBank/DDBJ databases">
        <authorList>
            <person name="Palmer J.M."/>
        </authorList>
    </citation>
    <scope>NUCLEOTIDE SEQUENCE [LARGE SCALE GENOMIC DNA]</scope>
    <source>
        <strain evidence="3 4">MEX-2019</strain>
        <tissue evidence="3">Muscle</tissue>
    </source>
</reference>
<gene>
    <name evidence="3" type="ORF">CRENBAI_024992</name>
</gene>
<evidence type="ECO:0000313" key="4">
    <source>
        <dbReference type="Proteomes" id="UP001311232"/>
    </source>
</evidence>
<dbReference type="InterPro" id="IPR036236">
    <property type="entry name" value="Znf_C2H2_sf"/>
</dbReference>
<name>A0AAV9RPC3_9TELE</name>
<dbReference type="GO" id="GO:0008270">
    <property type="term" value="F:zinc ion binding"/>
    <property type="evidence" value="ECO:0007669"/>
    <property type="project" value="UniProtKB-KW"/>
</dbReference>
<dbReference type="PROSITE" id="PS00028">
    <property type="entry name" value="ZINC_FINGER_C2H2_1"/>
    <property type="match status" value="1"/>
</dbReference>
<keyword evidence="1" id="KW-0479">Metal-binding</keyword>